<evidence type="ECO:0000313" key="11">
    <source>
        <dbReference type="EMBL" id="KAL0477678.1"/>
    </source>
</evidence>
<dbReference type="Gene3D" id="3.40.390.10">
    <property type="entry name" value="Collagenase (Catalytic Domain)"/>
    <property type="match status" value="1"/>
</dbReference>
<dbReference type="CDD" id="cd08662">
    <property type="entry name" value="M13"/>
    <property type="match status" value="1"/>
</dbReference>
<dbReference type="SUPFAM" id="SSF55486">
    <property type="entry name" value="Metalloproteases ('zincins'), catalytic domain"/>
    <property type="match status" value="1"/>
</dbReference>
<feature type="domain" description="Peptidase M13 N-terminal" evidence="10">
    <location>
        <begin position="51"/>
        <end position="432"/>
    </location>
</feature>
<keyword evidence="6" id="KW-0862">Zinc</keyword>
<dbReference type="GO" id="GO:0046872">
    <property type="term" value="F:metal ion binding"/>
    <property type="evidence" value="ECO:0007669"/>
    <property type="project" value="UniProtKB-KW"/>
</dbReference>
<dbReference type="GO" id="GO:0005886">
    <property type="term" value="C:plasma membrane"/>
    <property type="evidence" value="ECO:0007669"/>
    <property type="project" value="TreeGrafter"/>
</dbReference>
<dbReference type="GO" id="GO:0004222">
    <property type="term" value="F:metalloendopeptidase activity"/>
    <property type="evidence" value="ECO:0007669"/>
    <property type="project" value="InterPro"/>
</dbReference>
<dbReference type="EMBL" id="JAOPGA020000217">
    <property type="protein sequence ID" value="KAL0477678.1"/>
    <property type="molecule type" value="Genomic_DNA"/>
</dbReference>
<comment type="similarity">
    <text evidence="2">Belongs to the peptidase M13 family.</text>
</comment>
<sequence>MKVQAALALLLVAALATCNLIPHFRVGSSHLTNEDPIAQRVRESMDFNVDPCDDFYEFSCGAWIKNTTLSPDQGRFVKSFDKVTKENNKILLEVVKNPEKMDPKLRDFWKSCTDVETIDKTDAKESLSFLTDFIDKISEKKLDWQTTLGFIGVLHALRMNALFSIGLEIDPKNPSKYLLQLSQGGLSLPDRSMYLEKDKETIQVLEKYQVHIANMLKLYGATDASAQQQAIEVLQVEKALANISITNAELRDPFKTYNKVELKDLDRMFPTINWLEYFSAAEIEQFKEANVKVPTFFQSLDQLLSPKGFITNSHLSSYLRWVVLHEAADYLPKPFRDENFEFFGRVVAGSKGIKERTELCLESTDESLGFLLSQEYVKKAFTGDSKKKALELLTQVETSVGQILNETEWMDSETRKKATVKLSLFSQMIGYPDEWPKYTQTIKPHTYLGNKLHSRNQAHRQQVASKVGDHVVVDRKEWQMTPETVNAYYDPTTNGMVFPAAILQSPFFDVEEPYAMNAGSIGMVMSHEAYHGFDDQGRLYDGTGKLENWWTPQVGKQFESRAKCLVDQYGRYEALPDHFVNGQLTLGENIADNAGMKNAYKTYVRVAGQDAAQPSILRGYSNAQLFFISYAQLWCTKARDEVVKQRLLVDPHSPGKFRVLGPLQNLQGFSDVFKCAAGSKMNPQNKCVLF</sequence>
<keyword evidence="3" id="KW-0645">Protease</keyword>
<dbReference type="PRINTS" id="PR00786">
    <property type="entry name" value="NEPRILYSIN"/>
</dbReference>
<dbReference type="AlphaFoldDB" id="A0AAW2YJX6"/>
<evidence type="ECO:0000256" key="5">
    <source>
        <dbReference type="ARBA" id="ARBA00022801"/>
    </source>
</evidence>
<evidence type="ECO:0000256" key="1">
    <source>
        <dbReference type="ARBA" id="ARBA00001947"/>
    </source>
</evidence>
<protein>
    <submittedName>
        <fullName evidence="11">Endothelin-converting enzyme</fullName>
    </submittedName>
</protein>
<evidence type="ECO:0000256" key="7">
    <source>
        <dbReference type="ARBA" id="ARBA00023049"/>
    </source>
</evidence>
<dbReference type="InterPro" id="IPR000718">
    <property type="entry name" value="Peptidase_M13"/>
</dbReference>
<dbReference type="InterPro" id="IPR024079">
    <property type="entry name" value="MetalloPept_cat_dom_sf"/>
</dbReference>
<name>A0AAW2YJX6_9EUKA</name>
<dbReference type="PANTHER" id="PTHR11733">
    <property type="entry name" value="ZINC METALLOPROTEASE FAMILY M13 NEPRILYSIN-RELATED"/>
    <property type="match status" value="1"/>
</dbReference>
<dbReference type="Pfam" id="PF01431">
    <property type="entry name" value="Peptidase_M13"/>
    <property type="match status" value="1"/>
</dbReference>
<comment type="cofactor">
    <cofactor evidence="1">
        <name>Zn(2+)</name>
        <dbReference type="ChEBI" id="CHEBI:29105"/>
    </cofactor>
</comment>
<dbReference type="GO" id="GO:0016485">
    <property type="term" value="P:protein processing"/>
    <property type="evidence" value="ECO:0007669"/>
    <property type="project" value="TreeGrafter"/>
</dbReference>
<keyword evidence="7" id="KW-0482">Metalloprotease</keyword>
<reference evidence="11 12" key="1">
    <citation type="submission" date="2024-03" db="EMBL/GenBank/DDBJ databases">
        <title>The Acrasis kona genome and developmental transcriptomes reveal deep origins of eukaryotic multicellular pathways.</title>
        <authorList>
            <person name="Sheikh S."/>
            <person name="Fu C.-J."/>
            <person name="Brown M.W."/>
            <person name="Baldauf S.L."/>
        </authorList>
    </citation>
    <scope>NUCLEOTIDE SEQUENCE [LARGE SCALE GENOMIC DNA]</scope>
    <source>
        <strain evidence="11 12">ATCC MYA-3509</strain>
    </source>
</reference>
<keyword evidence="5" id="KW-0378">Hydrolase</keyword>
<dbReference type="Proteomes" id="UP001431209">
    <property type="component" value="Unassembled WGS sequence"/>
</dbReference>
<dbReference type="PROSITE" id="PS51885">
    <property type="entry name" value="NEPRILYSIN"/>
    <property type="match status" value="1"/>
</dbReference>
<evidence type="ECO:0000259" key="9">
    <source>
        <dbReference type="Pfam" id="PF01431"/>
    </source>
</evidence>
<evidence type="ECO:0000256" key="8">
    <source>
        <dbReference type="SAM" id="SignalP"/>
    </source>
</evidence>
<dbReference type="Pfam" id="PF05649">
    <property type="entry name" value="Peptidase_M13_N"/>
    <property type="match status" value="1"/>
</dbReference>
<dbReference type="InterPro" id="IPR042089">
    <property type="entry name" value="Peptidase_M13_dom_2"/>
</dbReference>
<dbReference type="Gene3D" id="1.10.1380.10">
    <property type="entry name" value="Neutral endopeptidase , domain2"/>
    <property type="match status" value="1"/>
</dbReference>
<evidence type="ECO:0000256" key="2">
    <source>
        <dbReference type="ARBA" id="ARBA00007357"/>
    </source>
</evidence>
<gene>
    <name evidence="11" type="ORF">AKO1_005524</name>
</gene>
<evidence type="ECO:0000313" key="12">
    <source>
        <dbReference type="Proteomes" id="UP001431209"/>
    </source>
</evidence>
<keyword evidence="12" id="KW-1185">Reference proteome</keyword>
<dbReference type="InterPro" id="IPR018497">
    <property type="entry name" value="Peptidase_M13_C"/>
</dbReference>
<dbReference type="PANTHER" id="PTHR11733:SF167">
    <property type="entry name" value="FI17812P1-RELATED"/>
    <property type="match status" value="1"/>
</dbReference>
<evidence type="ECO:0000256" key="6">
    <source>
        <dbReference type="ARBA" id="ARBA00022833"/>
    </source>
</evidence>
<evidence type="ECO:0000256" key="3">
    <source>
        <dbReference type="ARBA" id="ARBA00022670"/>
    </source>
</evidence>
<feature type="domain" description="Peptidase M13 C-terminal" evidence="9">
    <location>
        <begin position="486"/>
        <end position="687"/>
    </location>
</feature>
<comment type="caution">
    <text evidence="11">The sequence shown here is derived from an EMBL/GenBank/DDBJ whole genome shotgun (WGS) entry which is preliminary data.</text>
</comment>
<feature type="chain" id="PRO_5043408188" evidence="8">
    <location>
        <begin position="19"/>
        <end position="690"/>
    </location>
</feature>
<organism evidence="11 12">
    <name type="scientific">Acrasis kona</name>
    <dbReference type="NCBI Taxonomy" id="1008807"/>
    <lineage>
        <taxon>Eukaryota</taxon>
        <taxon>Discoba</taxon>
        <taxon>Heterolobosea</taxon>
        <taxon>Tetramitia</taxon>
        <taxon>Eutetramitia</taxon>
        <taxon>Acrasidae</taxon>
        <taxon>Acrasis</taxon>
    </lineage>
</organism>
<accession>A0AAW2YJX6</accession>
<keyword evidence="4" id="KW-0479">Metal-binding</keyword>
<proteinExistence type="inferred from homology"/>
<feature type="signal peptide" evidence="8">
    <location>
        <begin position="1"/>
        <end position="18"/>
    </location>
</feature>
<keyword evidence="8" id="KW-0732">Signal</keyword>
<dbReference type="InterPro" id="IPR008753">
    <property type="entry name" value="Peptidase_M13_N"/>
</dbReference>
<evidence type="ECO:0000259" key="10">
    <source>
        <dbReference type="Pfam" id="PF05649"/>
    </source>
</evidence>
<evidence type="ECO:0000256" key="4">
    <source>
        <dbReference type="ARBA" id="ARBA00022723"/>
    </source>
</evidence>